<reference evidence="1 2" key="1">
    <citation type="journal article" date="2021" name="Hortic Res">
        <title>The domestication of Cucurbita argyrosperma as revealed by the genome of its wild relative.</title>
        <authorList>
            <person name="Barrera-Redondo J."/>
            <person name="Sanchez-de la Vega G."/>
            <person name="Aguirre-Liguori J.A."/>
            <person name="Castellanos-Morales G."/>
            <person name="Gutierrez-Guerrero Y.T."/>
            <person name="Aguirre-Dugua X."/>
            <person name="Aguirre-Planter E."/>
            <person name="Tenaillon M.I."/>
            <person name="Lira-Saade R."/>
            <person name="Eguiarte L.E."/>
        </authorList>
    </citation>
    <scope>NUCLEOTIDE SEQUENCE [LARGE SCALE GENOMIC DNA]</scope>
    <source>
        <strain evidence="1">JBR-2021</strain>
    </source>
</reference>
<gene>
    <name evidence="1" type="primary">CYP76BK1</name>
    <name evidence="1" type="ORF">SDJN03_28285</name>
</gene>
<dbReference type="GO" id="GO:0016705">
    <property type="term" value="F:oxidoreductase activity, acting on paired donors, with incorporation or reduction of molecular oxygen"/>
    <property type="evidence" value="ECO:0007669"/>
    <property type="project" value="InterPro"/>
</dbReference>
<dbReference type="AlphaFoldDB" id="A0AAV6LWD8"/>
<protein>
    <submittedName>
        <fullName evidence="1">Labd-13Z-ene-9,15,16-triol synthase, chloroplastic</fullName>
    </submittedName>
</protein>
<dbReference type="Pfam" id="PF00067">
    <property type="entry name" value="p450"/>
    <property type="match status" value="1"/>
</dbReference>
<comment type="caution">
    <text evidence="1">The sequence shown here is derived from an EMBL/GenBank/DDBJ whole genome shotgun (WGS) entry which is preliminary data.</text>
</comment>
<dbReference type="GO" id="GO:0004497">
    <property type="term" value="F:monooxygenase activity"/>
    <property type="evidence" value="ECO:0007669"/>
    <property type="project" value="InterPro"/>
</dbReference>
<dbReference type="GO" id="GO:0005506">
    <property type="term" value="F:iron ion binding"/>
    <property type="evidence" value="ECO:0007669"/>
    <property type="project" value="InterPro"/>
</dbReference>
<dbReference type="PANTHER" id="PTHR24299:SF59">
    <property type="entry name" value="CYTOCHROME P450 SUPERFAMILY PROTEIN"/>
    <property type="match status" value="1"/>
</dbReference>
<dbReference type="PANTHER" id="PTHR24299">
    <property type="entry name" value="CYTOCHROME P450 FAMILY 1"/>
    <property type="match status" value="1"/>
</dbReference>
<evidence type="ECO:0000313" key="1">
    <source>
        <dbReference type="EMBL" id="KAG6571557.1"/>
    </source>
</evidence>
<organism evidence="1 2">
    <name type="scientific">Cucurbita argyrosperma subsp. sororia</name>
    <dbReference type="NCBI Taxonomy" id="37648"/>
    <lineage>
        <taxon>Eukaryota</taxon>
        <taxon>Viridiplantae</taxon>
        <taxon>Streptophyta</taxon>
        <taxon>Embryophyta</taxon>
        <taxon>Tracheophyta</taxon>
        <taxon>Spermatophyta</taxon>
        <taxon>Magnoliopsida</taxon>
        <taxon>eudicotyledons</taxon>
        <taxon>Gunneridae</taxon>
        <taxon>Pentapetalae</taxon>
        <taxon>rosids</taxon>
        <taxon>fabids</taxon>
        <taxon>Cucurbitales</taxon>
        <taxon>Cucurbitaceae</taxon>
        <taxon>Cucurbiteae</taxon>
        <taxon>Cucurbita</taxon>
    </lineage>
</organism>
<accession>A0AAV6LWD8</accession>
<proteinExistence type="predicted"/>
<dbReference type="EMBL" id="JAGKQH010000019">
    <property type="protein sequence ID" value="KAG6571557.1"/>
    <property type="molecule type" value="Genomic_DNA"/>
</dbReference>
<dbReference type="GO" id="GO:0020037">
    <property type="term" value="F:heme binding"/>
    <property type="evidence" value="ECO:0007669"/>
    <property type="project" value="InterPro"/>
</dbReference>
<feature type="non-terminal residue" evidence="1">
    <location>
        <position position="1"/>
    </location>
</feature>
<dbReference type="InterPro" id="IPR001128">
    <property type="entry name" value="Cyt_P450"/>
</dbReference>
<sequence>MEFLAYFLCFCVVFFILRLKWKTRSTSKLPSGPKPLPVIGNLLDLGNKPHKSLTAMAKIYGPIMTLKLGQVTAVVVSSSAMAKEVLQTIDPSLCDRAILDSLTAHNHN</sequence>
<evidence type="ECO:0000313" key="2">
    <source>
        <dbReference type="Proteomes" id="UP000685013"/>
    </source>
</evidence>
<name>A0AAV6LWD8_9ROSI</name>
<keyword evidence="2" id="KW-1185">Reference proteome</keyword>
<dbReference type="Proteomes" id="UP000685013">
    <property type="component" value="Chromosome 19"/>
</dbReference>